<dbReference type="AlphaFoldDB" id="A0AAV4TRW0"/>
<evidence type="ECO:0000313" key="2">
    <source>
        <dbReference type="Proteomes" id="UP001054945"/>
    </source>
</evidence>
<gene>
    <name evidence="1" type="ORF">CEXT_431371</name>
</gene>
<evidence type="ECO:0000313" key="1">
    <source>
        <dbReference type="EMBL" id="GIY47761.1"/>
    </source>
</evidence>
<accession>A0AAV4TRW0</accession>
<comment type="caution">
    <text evidence="1">The sequence shown here is derived from an EMBL/GenBank/DDBJ whole genome shotgun (WGS) entry which is preliminary data.</text>
</comment>
<keyword evidence="2" id="KW-1185">Reference proteome</keyword>
<protein>
    <submittedName>
        <fullName evidence="1">Uncharacterized protein</fullName>
    </submittedName>
</protein>
<organism evidence="1 2">
    <name type="scientific">Caerostris extrusa</name>
    <name type="common">Bark spider</name>
    <name type="synonym">Caerostris bankana</name>
    <dbReference type="NCBI Taxonomy" id="172846"/>
    <lineage>
        <taxon>Eukaryota</taxon>
        <taxon>Metazoa</taxon>
        <taxon>Ecdysozoa</taxon>
        <taxon>Arthropoda</taxon>
        <taxon>Chelicerata</taxon>
        <taxon>Arachnida</taxon>
        <taxon>Araneae</taxon>
        <taxon>Araneomorphae</taxon>
        <taxon>Entelegynae</taxon>
        <taxon>Araneoidea</taxon>
        <taxon>Araneidae</taxon>
        <taxon>Caerostris</taxon>
    </lineage>
</organism>
<sequence length="79" mass="8825">MQGSECGTKKELEDVISSCFLKMSIILVNKHVAANIRRLLVYGWHTCTKEMKEMMETGFGVVADAAVVVVAFDGEYTFF</sequence>
<dbReference type="EMBL" id="BPLR01011620">
    <property type="protein sequence ID" value="GIY47761.1"/>
    <property type="molecule type" value="Genomic_DNA"/>
</dbReference>
<reference evidence="1 2" key="1">
    <citation type="submission" date="2021-06" db="EMBL/GenBank/DDBJ databases">
        <title>Caerostris extrusa draft genome.</title>
        <authorList>
            <person name="Kono N."/>
            <person name="Arakawa K."/>
        </authorList>
    </citation>
    <scope>NUCLEOTIDE SEQUENCE [LARGE SCALE GENOMIC DNA]</scope>
</reference>
<proteinExistence type="predicted"/>
<name>A0AAV4TRW0_CAEEX</name>
<dbReference type="Proteomes" id="UP001054945">
    <property type="component" value="Unassembled WGS sequence"/>
</dbReference>